<evidence type="ECO:0000313" key="2">
    <source>
        <dbReference type="EMBL" id="GFS19320.1"/>
    </source>
</evidence>
<feature type="transmembrane region" description="Helical" evidence="1">
    <location>
        <begin position="45"/>
        <end position="64"/>
    </location>
</feature>
<evidence type="ECO:0000256" key="1">
    <source>
        <dbReference type="SAM" id="Phobius"/>
    </source>
</evidence>
<organism evidence="2 3">
    <name type="scientific">Elysia marginata</name>
    <dbReference type="NCBI Taxonomy" id="1093978"/>
    <lineage>
        <taxon>Eukaryota</taxon>
        <taxon>Metazoa</taxon>
        <taxon>Spiralia</taxon>
        <taxon>Lophotrochozoa</taxon>
        <taxon>Mollusca</taxon>
        <taxon>Gastropoda</taxon>
        <taxon>Heterobranchia</taxon>
        <taxon>Euthyneura</taxon>
        <taxon>Panpulmonata</taxon>
        <taxon>Sacoglossa</taxon>
        <taxon>Placobranchoidea</taxon>
        <taxon>Plakobranchidae</taxon>
        <taxon>Elysia</taxon>
    </lineage>
</organism>
<accession>A0AAV4JAE4</accession>
<keyword evidence="3" id="KW-1185">Reference proteome</keyword>
<proteinExistence type="predicted"/>
<name>A0AAV4JAE4_9GAST</name>
<keyword evidence="1" id="KW-0812">Transmembrane</keyword>
<protein>
    <submittedName>
        <fullName evidence="2">Uncharacterized protein</fullName>
    </submittedName>
</protein>
<dbReference type="AlphaFoldDB" id="A0AAV4JAE4"/>
<gene>
    <name evidence="2" type="ORF">ElyMa_005029000</name>
</gene>
<sequence length="77" mass="8446">MGLVTRAVIQAIKVPNVDRSVTVGLMGKTAVYSAVNIVKEKTTLVIMWMVLVTGAVIQAIKVLYVHRVSYCLIQEKS</sequence>
<evidence type="ECO:0000313" key="3">
    <source>
        <dbReference type="Proteomes" id="UP000762676"/>
    </source>
</evidence>
<reference evidence="2 3" key="1">
    <citation type="journal article" date="2021" name="Elife">
        <title>Chloroplast acquisition without the gene transfer in kleptoplastic sea slugs, Plakobranchus ocellatus.</title>
        <authorList>
            <person name="Maeda T."/>
            <person name="Takahashi S."/>
            <person name="Yoshida T."/>
            <person name="Shimamura S."/>
            <person name="Takaki Y."/>
            <person name="Nagai Y."/>
            <person name="Toyoda A."/>
            <person name="Suzuki Y."/>
            <person name="Arimoto A."/>
            <person name="Ishii H."/>
            <person name="Satoh N."/>
            <person name="Nishiyama T."/>
            <person name="Hasebe M."/>
            <person name="Maruyama T."/>
            <person name="Minagawa J."/>
            <person name="Obokata J."/>
            <person name="Shigenobu S."/>
        </authorList>
    </citation>
    <scope>NUCLEOTIDE SEQUENCE [LARGE SCALE GENOMIC DNA]</scope>
</reference>
<keyword evidence="1" id="KW-0472">Membrane</keyword>
<dbReference type="EMBL" id="BMAT01010065">
    <property type="protein sequence ID" value="GFS19320.1"/>
    <property type="molecule type" value="Genomic_DNA"/>
</dbReference>
<keyword evidence="1" id="KW-1133">Transmembrane helix</keyword>
<dbReference type="Proteomes" id="UP000762676">
    <property type="component" value="Unassembled WGS sequence"/>
</dbReference>
<comment type="caution">
    <text evidence="2">The sequence shown here is derived from an EMBL/GenBank/DDBJ whole genome shotgun (WGS) entry which is preliminary data.</text>
</comment>